<accession>A0A174R783</accession>
<dbReference type="PANTHER" id="PTHR33627">
    <property type="entry name" value="TRANSPOSASE"/>
    <property type="match status" value="1"/>
</dbReference>
<dbReference type="InterPro" id="IPR038721">
    <property type="entry name" value="IS701-like_DDE_dom"/>
</dbReference>
<dbReference type="EMBL" id="CZAB01000052">
    <property type="protein sequence ID" value="CUP78900.1"/>
    <property type="molecule type" value="Genomic_DNA"/>
</dbReference>
<reference evidence="2 3" key="1">
    <citation type="submission" date="2015-09" db="EMBL/GenBank/DDBJ databases">
        <authorList>
            <consortium name="Pathogen Informatics"/>
        </authorList>
    </citation>
    <scope>NUCLEOTIDE SEQUENCE [LARGE SCALE GENOMIC DNA]</scope>
    <source>
        <strain evidence="2 3">2789STDY5834865</strain>
    </source>
</reference>
<organism evidence="2 3">
    <name type="scientific">Enterocloster clostridioformis</name>
    <dbReference type="NCBI Taxonomy" id="1531"/>
    <lineage>
        <taxon>Bacteria</taxon>
        <taxon>Bacillati</taxon>
        <taxon>Bacillota</taxon>
        <taxon>Clostridia</taxon>
        <taxon>Lachnospirales</taxon>
        <taxon>Lachnospiraceae</taxon>
        <taxon>Enterocloster</taxon>
    </lineage>
</organism>
<dbReference type="Pfam" id="PF13546">
    <property type="entry name" value="DDE_5"/>
    <property type="match status" value="1"/>
</dbReference>
<proteinExistence type="predicted"/>
<dbReference type="RefSeq" id="WP_174517542.1">
    <property type="nucleotide sequence ID" value="NZ_CZAB01000052.1"/>
</dbReference>
<name>A0A174R783_9FIRM</name>
<dbReference type="InterPro" id="IPR012337">
    <property type="entry name" value="RNaseH-like_sf"/>
</dbReference>
<dbReference type="SUPFAM" id="SSF53098">
    <property type="entry name" value="Ribonuclease H-like"/>
    <property type="match status" value="1"/>
</dbReference>
<feature type="domain" description="Transposase IS701-like DDE" evidence="1">
    <location>
        <begin position="36"/>
        <end position="303"/>
    </location>
</feature>
<protein>
    <submittedName>
        <fullName evidence="2">FOG: Transposase</fullName>
    </submittedName>
</protein>
<dbReference type="Proteomes" id="UP000095512">
    <property type="component" value="Unassembled WGS sequence"/>
</dbReference>
<dbReference type="NCBIfam" id="NF033540">
    <property type="entry name" value="transpos_IS701"/>
    <property type="match status" value="1"/>
</dbReference>
<dbReference type="PANTHER" id="PTHR33627:SF1">
    <property type="entry name" value="TRANSPOSASE"/>
    <property type="match status" value="1"/>
</dbReference>
<evidence type="ECO:0000259" key="1">
    <source>
        <dbReference type="Pfam" id="PF13546"/>
    </source>
</evidence>
<evidence type="ECO:0000313" key="2">
    <source>
        <dbReference type="EMBL" id="CUP78900.1"/>
    </source>
</evidence>
<evidence type="ECO:0000313" key="3">
    <source>
        <dbReference type="Proteomes" id="UP000095512"/>
    </source>
</evidence>
<sequence>MMNPTMFDPIALDAWYSDENNDSLLQTELEHYLQNYFSCFSQQPQRRLFQTFIQGLLSPLERKSIEPIALHFSGEKYVRPLQQFFTRSPFDEPPLLDTYQELLSRQIGAGCGMLSVDDTSFVKKGKHSAGVKRQYCGCLGKTENCQSGVFLAYAGDKGYGLVDYELYIPKEWFSGDYSKLREECHIPEEKTFATKNQITQLMLNQVIKSGRFQVQWVGCDAAYGNDHGFLDGLELPEGVWYFAATNAKEQVFLEYPQQSFPETKRGRPRKHPVLSNGPTSVRDIAEDPSLPWETVVLAEGAKGPIIAERKFLRCFSCRADGSRNYVKPGDEIWLYLRKYAGDEIKYFVSNAPADLPVGELDRAATLRWPIEQCFEECKSNLGMGDYECRSYQGWNRHMLFVMITHLFATQIREIFKKKQSR</sequence>
<gene>
    <name evidence="2" type="ORF">ERS852480_04089</name>
</gene>
<dbReference type="InterPro" id="IPR039365">
    <property type="entry name" value="IS701-like"/>
</dbReference>
<dbReference type="AlphaFoldDB" id="A0A174R783"/>